<feature type="transmembrane region" description="Helical" evidence="9">
    <location>
        <begin position="407"/>
        <end position="425"/>
    </location>
</feature>
<dbReference type="CDD" id="cd10322">
    <property type="entry name" value="SLC5sbd"/>
    <property type="match status" value="1"/>
</dbReference>
<dbReference type="EMBL" id="ADLK01000066">
    <property type="protein sequence ID" value="KMW09301.1"/>
    <property type="molecule type" value="Genomic_DNA"/>
</dbReference>
<keyword evidence="5 9" id="KW-0812">Transmembrane</keyword>
<gene>
    <name evidence="10" type="ORF">HMPREF9470_05663</name>
</gene>
<name>A0A0J9BAH7_9FIRM</name>
<evidence type="ECO:0000313" key="11">
    <source>
        <dbReference type="Proteomes" id="UP000037392"/>
    </source>
</evidence>
<evidence type="ECO:0000256" key="2">
    <source>
        <dbReference type="ARBA" id="ARBA00006434"/>
    </source>
</evidence>
<keyword evidence="3" id="KW-0813">Transport</keyword>
<proteinExistence type="inferred from homology"/>
<dbReference type="PROSITE" id="PS00456">
    <property type="entry name" value="NA_SOLUT_SYMP_1"/>
    <property type="match status" value="1"/>
</dbReference>
<evidence type="ECO:0000256" key="4">
    <source>
        <dbReference type="ARBA" id="ARBA00022475"/>
    </source>
</evidence>
<dbReference type="PANTHER" id="PTHR48086">
    <property type="entry name" value="SODIUM/PROLINE SYMPORTER-RELATED"/>
    <property type="match status" value="1"/>
</dbReference>
<dbReference type="InterPro" id="IPR050277">
    <property type="entry name" value="Sodium:Solute_Symporter"/>
</dbReference>
<dbReference type="PROSITE" id="PS50283">
    <property type="entry name" value="NA_SOLUT_SYMP_3"/>
    <property type="match status" value="1"/>
</dbReference>
<evidence type="ECO:0000256" key="3">
    <source>
        <dbReference type="ARBA" id="ARBA00022448"/>
    </source>
</evidence>
<evidence type="ECO:0000256" key="1">
    <source>
        <dbReference type="ARBA" id="ARBA00004141"/>
    </source>
</evidence>
<reference evidence="10 11" key="1">
    <citation type="submission" date="2011-04" db="EMBL/GenBank/DDBJ databases">
        <title>The Genome Sequence of Clostridium citroniae WAL-19142.</title>
        <authorList>
            <consortium name="The Broad Institute Genome Sequencing Platform"/>
            <person name="Earl A."/>
            <person name="Ward D."/>
            <person name="Feldgarden M."/>
            <person name="Gevers D."/>
            <person name="Warren Y.A."/>
            <person name="Tyrrell K.L."/>
            <person name="Citron D.M."/>
            <person name="Goldstein E.J."/>
            <person name="Daigneault M."/>
            <person name="Allen-Vercoe E."/>
            <person name="Young S.K."/>
            <person name="Zeng Q."/>
            <person name="Gargeya S."/>
            <person name="Fitzgerald M."/>
            <person name="Haas B."/>
            <person name="Abouelleil A."/>
            <person name="Alvarado L."/>
            <person name="Arachchi H.M."/>
            <person name="Berlin A."/>
            <person name="Brown A."/>
            <person name="Chapman S.B."/>
            <person name="Chen Z."/>
            <person name="Dunbar C."/>
            <person name="Freedman E."/>
            <person name="Gearin G."/>
            <person name="Gellesch M."/>
            <person name="Goldberg J."/>
            <person name="Griggs A."/>
            <person name="Gujja S."/>
            <person name="Heilman E.R."/>
            <person name="Heiman D."/>
            <person name="Howarth C."/>
            <person name="Larson L."/>
            <person name="Lui A."/>
            <person name="MacDonald P.J."/>
            <person name="Mehta T."/>
            <person name="Montmayeur A."/>
            <person name="Murphy C."/>
            <person name="Neiman D."/>
            <person name="Pearson M."/>
            <person name="Priest M."/>
            <person name="Roberts A."/>
            <person name="Saif S."/>
            <person name="Shea T."/>
            <person name="Shenoy N."/>
            <person name="Sisk P."/>
            <person name="Stolte C."/>
            <person name="Sykes S."/>
            <person name="White J."/>
            <person name="Yandava C."/>
            <person name="Wortman J."/>
            <person name="Nusbaum C."/>
            <person name="Birren B."/>
        </authorList>
    </citation>
    <scope>NUCLEOTIDE SEQUENCE [LARGE SCALE GENOMIC DNA]</scope>
    <source>
        <strain evidence="10 11">WAL-19142</strain>
    </source>
</reference>
<feature type="transmembrane region" description="Helical" evidence="9">
    <location>
        <begin position="259"/>
        <end position="285"/>
    </location>
</feature>
<feature type="transmembrane region" description="Helical" evidence="9">
    <location>
        <begin position="178"/>
        <end position="199"/>
    </location>
</feature>
<dbReference type="InterPro" id="IPR001734">
    <property type="entry name" value="Na/solute_symporter"/>
</dbReference>
<dbReference type="Gene3D" id="1.20.1730.10">
    <property type="entry name" value="Sodium/glucose cotransporter"/>
    <property type="match status" value="1"/>
</dbReference>
<dbReference type="GO" id="GO:0005886">
    <property type="term" value="C:plasma membrane"/>
    <property type="evidence" value="ECO:0007669"/>
    <property type="project" value="TreeGrafter"/>
</dbReference>
<keyword evidence="6 9" id="KW-1133">Transmembrane helix</keyword>
<feature type="transmembrane region" description="Helical" evidence="9">
    <location>
        <begin position="431"/>
        <end position="453"/>
    </location>
</feature>
<evidence type="ECO:0000256" key="8">
    <source>
        <dbReference type="RuleBase" id="RU362091"/>
    </source>
</evidence>
<dbReference type="InterPro" id="IPR038377">
    <property type="entry name" value="Na/Glc_symporter_sf"/>
</dbReference>
<feature type="transmembrane region" description="Helical" evidence="9">
    <location>
        <begin position="139"/>
        <end position="166"/>
    </location>
</feature>
<dbReference type="GO" id="GO:0046942">
    <property type="term" value="P:carboxylic acid transport"/>
    <property type="evidence" value="ECO:0007669"/>
    <property type="project" value="UniProtKB-ARBA"/>
</dbReference>
<organism evidence="10 11">
    <name type="scientific">[Clostridium] citroniae WAL-19142</name>
    <dbReference type="NCBI Taxonomy" id="742734"/>
    <lineage>
        <taxon>Bacteria</taxon>
        <taxon>Bacillati</taxon>
        <taxon>Bacillota</taxon>
        <taxon>Clostridia</taxon>
        <taxon>Lachnospirales</taxon>
        <taxon>Lachnospiraceae</taxon>
        <taxon>Enterocloster</taxon>
    </lineage>
</organism>
<dbReference type="Pfam" id="PF00474">
    <property type="entry name" value="SSF"/>
    <property type="match status" value="1"/>
</dbReference>
<comment type="subcellular location">
    <subcellularLocation>
        <location evidence="1">Membrane</location>
        <topology evidence="1">Multi-pass membrane protein</topology>
    </subcellularLocation>
</comment>
<feature type="transmembrane region" description="Helical" evidence="9">
    <location>
        <begin position="382"/>
        <end position="400"/>
    </location>
</feature>
<accession>A0A0J9BAH7</accession>
<dbReference type="GO" id="GO:0022857">
    <property type="term" value="F:transmembrane transporter activity"/>
    <property type="evidence" value="ECO:0007669"/>
    <property type="project" value="InterPro"/>
</dbReference>
<comment type="similarity">
    <text evidence="2 8">Belongs to the sodium:solute symporter (SSF) (TC 2.A.21) family.</text>
</comment>
<feature type="transmembrane region" description="Helical" evidence="9">
    <location>
        <begin position="113"/>
        <end position="133"/>
    </location>
</feature>
<sequence length="459" mass="48588">MAKVLVAFIYMVAILVIGFVSAKRVKTAEDFATAGKKIPFWTNVYSMASAQIGAGATMGVASMTYMYGFSGMILGFGAATGAICSGLIFAKKIREANVTTIPELIRNRLGERVANMICILTIIQVFGILAGQVRSLGTILQIFIPSLSLLNAIIIMSVIMMIYSVVGGMVAATNTDKLNVSIMIISVMVITPIIAMMKIGGTHGLALNLSADQKSLTTMGIVPMISTFLYFGLVGMINNENFLRICGAKNAHEAKGATLTAALLIYLPYMIFAGLIGIMGILLIPELGTSDSIIPAMIDKMTGDLTGAFLLSGLLAAVMGTAASVAMATSVTFTRDVAVRLKRDMSGSDVLKIQRISLIVFTILAIIVGYQGTSIVTIMEDVGAPCVAALIPIFLGMFFWKKTNPRGAAITIAVAVISTVGYWLMGSPLGISHFLFGLACSTIALFVACPLTYRGEDDK</sequence>
<evidence type="ECO:0000256" key="9">
    <source>
        <dbReference type="SAM" id="Phobius"/>
    </source>
</evidence>
<dbReference type="AlphaFoldDB" id="A0A0J9BAH7"/>
<dbReference type="PATRIC" id="fig|742734.4.peg.6071"/>
<dbReference type="RefSeq" id="WP_045093259.1">
    <property type="nucleotide sequence ID" value="NZ_KQ235890.1"/>
</dbReference>
<protein>
    <submittedName>
        <fullName evidence="10">Uncharacterized protein</fullName>
    </submittedName>
</protein>
<dbReference type="InterPro" id="IPR018212">
    <property type="entry name" value="Na/solute_symporter_CS"/>
</dbReference>
<dbReference type="Proteomes" id="UP000037392">
    <property type="component" value="Unassembled WGS sequence"/>
</dbReference>
<keyword evidence="7 9" id="KW-0472">Membrane</keyword>
<evidence type="ECO:0000256" key="5">
    <source>
        <dbReference type="ARBA" id="ARBA00022692"/>
    </source>
</evidence>
<dbReference type="OrthoDB" id="1263at2"/>
<evidence type="ECO:0000256" key="6">
    <source>
        <dbReference type="ARBA" id="ARBA00022989"/>
    </source>
</evidence>
<dbReference type="GeneID" id="93166874"/>
<dbReference type="PANTHER" id="PTHR48086:SF7">
    <property type="entry name" value="SODIUM-SOLUTE SYMPORTER-RELATED"/>
    <property type="match status" value="1"/>
</dbReference>
<feature type="transmembrane region" description="Helical" evidence="9">
    <location>
        <begin position="353"/>
        <end position="370"/>
    </location>
</feature>
<feature type="transmembrane region" description="Helical" evidence="9">
    <location>
        <begin position="219"/>
        <end position="238"/>
    </location>
</feature>
<comment type="caution">
    <text evidence="10">The sequence shown here is derived from an EMBL/GenBank/DDBJ whole genome shotgun (WGS) entry which is preliminary data.</text>
</comment>
<feature type="transmembrane region" description="Helical" evidence="9">
    <location>
        <begin position="65"/>
        <end position="90"/>
    </location>
</feature>
<feature type="transmembrane region" description="Helical" evidence="9">
    <location>
        <begin position="305"/>
        <end position="333"/>
    </location>
</feature>
<evidence type="ECO:0000256" key="7">
    <source>
        <dbReference type="ARBA" id="ARBA00023136"/>
    </source>
</evidence>
<keyword evidence="4" id="KW-1003">Cell membrane</keyword>
<evidence type="ECO:0000313" key="10">
    <source>
        <dbReference type="EMBL" id="KMW09301.1"/>
    </source>
</evidence>